<evidence type="ECO:0000313" key="5">
    <source>
        <dbReference type="EMBL" id="KAK1270006.1"/>
    </source>
</evidence>
<dbReference type="Proteomes" id="UP001179952">
    <property type="component" value="Unassembled WGS sequence"/>
</dbReference>
<dbReference type="GO" id="GO:0071555">
    <property type="term" value="P:cell wall organization"/>
    <property type="evidence" value="ECO:0007669"/>
    <property type="project" value="UniProtKB-KW"/>
</dbReference>
<evidence type="ECO:0008006" key="7">
    <source>
        <dbReference type="Google" id="ProtNLM"/>
    </source>
</evidence>
<evidence type="ECO:0000313" key="6">
    <source>
        <dbReference type="Proteomes" id="UP001179952"/>
    </source>
</evidence>
<dbReference type="Gene3D" id="2.160.20.10">
    <property type="entry name" value="Single-stranded right-handed beta-helix, Pectin lyase-like"/>
    <property type="match status" value="1"/>
</dbReference>
<evidence type="ECO:0000256" key="1">
    <source>
        <dbReference type="ARBA" id="ARBA00004613"/>
    </source>
</evidence>
<keyword evidence="3" id="KW-0961">Cell wall biogenesis/degradation</keyword>
<sequence>MAHFILLVLFTTIFTSPATAATYSVVGLDGQTDSSKAFLSAWASICISSGPSLIDVPSGWFFLNRVKFQGPCKSSAVTFRIDGTLVAPG</sequence>
<dbReference type="AlphaFoldDB" id="A0AAV9B1T3"/>
<reference evidence="5" key="2">
    <citation type="submission" date="2023-06" db="EMBL/GenBank/DDBJ databases">
        <authorList>
            <person name="Ma L."/>
            <person name="Liu K.-W."/>
            <person name="Li Z."/>
            <person name="Hsiao Y.-Y."/>
            <person name="Qi Y."/>
            <person name="Fu T."/>
            <person name="Tang G."/>
            <person name="Zhang D."/>
            <person name="Sun W.-H."/>
            <person name="Liu D.-K."/>
            <person name="Li Y."/>
            <person name="Chen G.-Z."/>
            <person name="Liu X.-D."/>
            <person name="Liao X.-Y."/>
            <person name="Jiang Y.-T."/>
            <person name="Yu X."/>
            <person name="Hao Y."/>
            <person name="Huang J."/>
            <person name="Zhao X.-W."/>
            <person name="Ke S."/>
            <person name="Chen Y.-Y."/>
            <person name="Wu W.-L."/>
            <person name="Hsu J.-L."/>
            <person name="Lin Y.-F."/>
            <person name="Huang M.-D."/>
            <person name="Li C.-Y."/>
            <person name="Huang L."/>
            <person name="Wang Z.-W."/>
            <person name="Zhao X."/>
            <person name="Zhong W.-Y."/>
            <person name="Peng D.-H."/>
            <person name="Ahmad S."/>
            <person name="Lan S."/>
            <person name="Zhang J.-S."/>
            <person name="Tsai W.-C."/>
            <person name="Van De Peer Y."/>
            <person name="Liu Z.-J."/>
        </authorList>
    </citation>
    <scope>NUCLEOTIDE SEQUENCE</scope>
    <source>
        <strain evidence="5">SCP</strain>
        <tissue evidence="5">Leaves</tissue>
    </source>
</reference>
<organism evidence="5 6">
    <name type="scientific">Acorus gramineus</name>
    <name type="common">Dwarf sweet flag</name>
    <dbReference type="NCBI Taxonomy" id="55184"/>
    <lineage>
        <taxon>Eukaryota</taxon>
        <taxon>Viridiplantae</taxon>
        <taxon>Streptophyta</taxon>
        <taxon>Embryophyta</taxon>
        <taxon>Tracheophyta</taxon>
        <taxon>Spermatophyta</taxon>
        <taxon>Magnoliopsida</taxon>
        <taxon>Liliopsida</taxon>
        <taxon>Acoraceae</taxon>
        <taxon>Acorus</taxon>
    </lineage>
</organism>
<evidence type="ECO:0000256" key="4">
    <source>
        <dbReference type="SAM" id="SignalP"/>
    </source>
</evidence>
<reference evidence="5" key="1">
    <citation type="journal article" date="2023" name="Nat. Commun.">
        <title>Diploid and tetraploid genomes of Acorus and the evolution of monocots.</title>
        <authorList>
            <person name="Ma L."/>
            <person name="Liu K.W."/>
            <person name="Li Z."/>
            <person name="Hsiao Y.Y."/>
            <person name="Qi Y."/>
            <person name="Fu T."/>
            <person name="Tang G.D."/>
            <person name="Zhang D."/>
            <person name="Sun W.H."/>
            <person name="Liu D.K."/>
            <person name="Li Y."/>
            <person name="Chen G.Z."/>
            <person name="Liu X.D."/>
            <person name="Liao X.Y."/>
            <person name="Jiang Y.T."/>
            <person name="Yu X."/>
            <person name="Hao Y."/>
            <person name="Huang J."/>
            <person name="Zhao X.W."/>
            <person name="Ke S."/>
            <person name="Chen Y.Y."/>
            <person name="Wu W.L."/>
            <person name="Hsu J.L."/>
            <person name="Lin Y.F."/>
            <person name="Huang M.D."/>
            <person name="Li C.Y."/>
            <person name="Huang L."/>
            <person name="Wang Z.W."/>
            <person name="Zhao X."/>
            <person name="Zhong W.Y."/>
            <person name="Peng D.H."/>
            <person name="Ahmad S."/>
            <person name="Lan S."/>
            <person name="Zhang J.S."/>
            <person name="Tsai W.C."/>
            <person name="Van de Peer Y."/>
            <person name="Liu Z.J."/>
        </authorList>
    </citation>
    <scope>NUCLEOTIDE SEQUENCE</scope>
    <source>
        <strain evidence="5">SCP</strain>
    </source>
</reference>
<proteinExistence type="predicted"/>
<dbReference type="InterPro" id="IPR012334">
    <property type="entry name" value="Pectin_lyas_fold"/>
</dbReference>
<keyword evidence="4" id="KW-0732">Signal</keyword>
<evidence type="ECO:0000256" key="2">
    <source>
        <dbReference type="ARBA" id="ARBA00022525"/>
    </source>
</evidence>
<dbReference type="EMBL" id="JAUJYN010000005">
    <property type="protein sequence ID" value="KAK1270006.1"/>
    <property type="molecule type" value="Genomic_DNA"/>
</dbReference>
<dbReference type="PANTHER" id="PTHR31375">
    <property type="match status" value="1"/>
</dbReference>
<feature type="signal peptide" evidence="4">
    <location>
        <begin position="1"/>
        <end position="20"/>
    </location>
</feature>
<dbReference type="SUPFAM" id="SSF51126">
    <property type="entry name" value="Pectin lyase-like"/>
    <property type="match status" value="1"/>
</dbReference>
<feature type="chain" id="PRO_5043507919" description="Polygalacturonase" evidence="4">
    <location>
        <begin position="21"/>
        <end position="89"/>
    </location>
</feature>
<dbReference type="GO" id="GO:0005576">
    <property type="term" value="C:extracellular region"/>
    <property type="evidence" value="ECO:0007669"/>
    <property type="project" value="UniProtKB-SubCell"/>
</dbReference>
<comment type="subcellular location">
    <subcellularLocation>
        <location evidence="1">Secreted</location>
    </subcellularLocation>
</comment>
<dbReference type="InterPro" id="IPR011050">
    <property type="entry name" value="Pectin_lyase_fold/virulence"/>
</dbReference>
<gene>
    <name evidence="5" type="ORF">QJS04_geneDACA006171</name>
</gene>
<accession>A0AAV9B1T3</accession>
<comment type="caution">
    <text evidence="5">The sequence shown here is derived from an EMBL/GenBank/DDBJ whole genome shotgun (WGS) entry which is preliminary data.</text>
</comment>
<name>A0AAV9B1T3_ACOGR</name>
<evidence type="ECO:0000256" key="3">
    <source>
        <dbReference type="ARBA" id="ARBA00023316"/>
    </source>
</evidence>
<keyword evidence="2" id="KW-0964">Secreted</keyword>
<protein>
    <recommendedName>
        <fullName evidence="7">Polygalacturonase</fullName>
    </recommendedName>
</protein>
<keyword evidence="6" id="KW-1185">Reference proteome</keyword>